<reference evidence="2 3" key="1">
    <citation type="submission" date="2018-04" db="EMBL/GenBank/DDBJ databases">
        <authorList>
            <person name="Vogel A."/>
        </authorList>
    </citation>
    <scope>NUCLEOTIDE SEQUENCE [LARGE SCALE GENOMIC DNA]</scope>
</reference>
<dbReference type="EMBL" id="OOIL02000049">
    <property type="protein sequence ID" value="VFQ59747.1"/>
    <property type="molecule type" value="Genomic_DNA"/>
</dbReference>
<keyword evidence="3" id="KW-1185">Reference proteome</keyword>
<name>A0A484K916_9ASTE</name>
<gene>
    <name evidence="2" type="ORF">CCAM_LOCUS1523</name>
</gene>
<protein>
    <submittedName>
        <fullName evidence="2">Uncharacterized protein</fullName>
    </submittedName>
</protein>
<evidence type="ECO:0000313" key="3">
    <source>
        <dbReference type="Proteomes" id="UP000595140"/>
    </source>
</evidence>
<sequence length="88" mass="9840">MGQYLERVDVTLQCQHHDMTAFFRGINYVPPPFDSTILGQNFEGEDEDDDSYAPSSSPDEADFEDAVDGDPMDVVDNEDDDNDEDADS</sequence>
<evidence type="ECO:0000256" key="1">
    <source>
        <dbReference type="SAM" id="MobiDB-lite"/>
    </source>
</evidence>
<proteinExistence type="predicted"/>
<accession>A0A484K916</accession>
<dbReference type="AlphaFoldDB" id="A0A484K916"/>
<evidence type="ECO:0000313" key="2">
    <source>
        <dbReference type="EMBL" id="VFQ59747.1"/>
    </source>
</evidence>
<dbReference type="Proteomes" id="UP000595140">
    <property type="component" value="Unassembled WGS sequence"/>
</dbReference>
<feature type="region of interest" description="Disordered" evidence="1">
    <location>
        <begin position="33"/>
        <end position="88"/>
    </location>
</feature>
<feature type="compositionally biased region" description="Acidic residues" evidence="1">
    <location>
        <begin position="59"/>
        <end position="88"/>
    </location>
</feature>
<organism evidence="2 3">
    <name type="scientific">Cuscuta campestris</name>
    <dbReference type="NCBI Taxonomy" id="132261"/>
    <lineage>
        <taxon>Eukaryota</taxon>
        <taxon>Viridiplantae</taxon>
        <taxon>Streptophyta</taxon>
        <taxon>Embryophyta</taxon>
        <taxon>Tracheophyta</taxon>
        <taxon>Spermatophyta</taxon>
        <taxon>Magnoliopsida</taxon>
        <taxon>eudicotyledons</taxon>
        <taxon>Gunneridae</taxon>
        <taxon>Pentapetalae</taxon>
        <taxon>asterids</taxon>
        <taxon>lamiids</taxon>
        <taxon>Solanales</taxon>
        <taxon>Convolvulaceae</taxon>
        <taxon>Cuscuteae</taxon>
        <taxon>Cuscuta</taxon>
        <taxon>Cuscuta subgen. Grammica</taxon>
        <taxon>Cuscuta sect. Cleistogrammica</taxon>
    </lineage>
</organism>